<evidence type="ECO:0000256" key="7">
    <source>
        <dbReference type="ARBA" id="ARBA00030625"/>
    </source>
</evidence>
<keyword evidence="11" id="KW-1185">Reference proteome</keyword>
<dbReference type="InterPro" id="IPR007946">
    <property type="entry name" value="AAR2"/>
</dbReference>
<evidence type="ECO:0000256" key="3">
    <source>
        <dbReference type="ARBA" id="ARBA00016372"/>
    </source>
</evidence>
<evidence type="ECO:0000256" key="5">
    <source>
        <dbReference type="ARBA" id="ARBA00022728"/>
    </source>
</evidence>
<evidence type="ECO:0000313" key="10">
    <source>
        <dbReference type="EMBL" id="KAJ8929118.1"/>
    </source>
</evidence>
<dbReference type="PANTHER" id="PTHR12689:SF4">
    <property type="entry name" value="PROTEIN AAR2 HOMOLOG"/>
    <property type="match status" value="1"/>
</dbReference>
<protein>
    <recommendedName>
        <fullName evidence="3">Protein AAR2 homolog</fullName>
    </recommendedName>
    <alternativeName>
        <fullName evidence="7">AAR2 splicing factor homolog</fullName>
    </alternativeName>
</protein>
<dbReference type="PANTHER" id="PTHR12689">
    <property type="entry name" value="A1 CISTRON SPLICING FACTOR AAR2-RELATED"/>
    <property type="match status" value="1"/>
</dbReference>
<dbReference type="InterPro" id="IPR038514">
    <property type="entry name" value="AAR2_C_sf"/>
</dbReference>
<dbReference type="FunFam" id="1.25.40.550:FF:000001">
    <property type="entry name" value="AAR2 splicing factor homolog"/>
    <property type="match status" value="1"/>
</dbReference>
<dbReference type="Gene3D" id="1.25.40.550">
    <property type="entry name" value="Aar2, C-terminal domain-like"/>
    <property type="match status" value="1"/>
</dbReference>
<evidence type="ECO:0000256" key="4">
    <source>
        <dbReference type="ARBA" id="ARBA00022664"/>
    </source>
</evidence>
<keyword evidence="6" id="KW-0508">mRNA splicing</keyword>
<dbReference type="GO" id="GO:0000244">
    <property type="term" value="P:spliceosomal tri-snRNP complex assembly"/>
    <property type="evidence" value="ECO:0007669"/>
    <property type="project" value="TreeGrafter"/>
</dbReference>
<evidence type="ECO:0000256" key="6">
    <source>
        <dbReference type="ARBA" id="ARBA00023187"/>
    </source>
</evidence>
<evidence type="ECO:0000256" key="1">
    <source>
        <dbReference type="ARBA" id="ARBA00003708"/>
    </source>
</evidence>
<dbReference type="EMBL" id="JANEYF010005117">
    <property type="protein sequence ID" value="KAJ8929118.1"/>
    <property type="molecule type" value="Genomic_DNA"/>
</dbReference>
<comment type="caution">
    <text evidence="10">The sequence shown here is derived from an EMBL/GenBank/DDBJ whole genome shotgun (WGS) entry which is preliminary data.</text>
</comment>
<comment type="function">
    <text evidence="1">Component of the U5 snRNP complex that is required for spliceosome assembly and for pre-mRNA splicing.</text>
</comment>
<reference evidence="10" key="1">
    <citation type="journal article" date="2023" name="Insect Mol. Biol.">
        <title>Genome sequencing provides insights into the evolution of gene families encoding plant cell wall-degrading enzymes in longhorned beetles.</title>
        <authorList>
            <person name="Shin N.R."/>
            <person name="Okamura Y."/>
            <person name="Kirsch R."/>
            <person name="Pauchet Y."/>
        </authorList>
    </citation>
    <scope>NUCLEOTIDE SEQUENCE</scope>
    <source>
        <strain evidence="10">RBIC_L_NR</strain>
    </source>
</reference>
<evidence type="ECO:0000313" key="11">
    <source>
        <dbReference type="Proteomes" id="UP001162156"/>
    </source>
</evidence>
<evidence type="ECO:0000256" key="2">
    <source>
        <dbReference type="ARBA" id="ARBA00006281"/>
    </source>
</evidence>
<dbReference type="InterPro" id="IPR033648">
    <property type="entry name" value="AAR2_C"/>
</dbReference>
<keyword evidence="4" id="KW-0507">mRNA processing</keyword>
<proteinExistence type="inferred from homology"/>
<dbReference type="Pfam" id="PF05282">
    <property type="entry name" value="AAR2"/>
    <property type="match status" value="1"/>
</dbReference>
<comment type="similarity">
    <text evidence="2">Belongs to the AAR2 family.</text>
</comment>
<comment type="subunit">
    <text evidence="8">Interacts with PRPF8 (via RNase H homology domain). Component of a U5 snRNP complex that contains PRPF8.</text>
</comment>
<dbReference type="CDD" id="cd13778">
    <property type="entry name" value="Aar2_C"/>
    <property type="match status" value="1"/>
</dbReference>
<dbReference type="GO" id="GO:0005681">
    <property type="term" value="C:spliceosomal complex"/>
    <property type="evidence" value="ECO:0007669"/>
    <property type="project" value="UniProtKB-KW"/>
</dbReference>
<organism evidence="10 11">
    <name type="scientific">Rhamnusium bicolor</name>
    <dbReference type="NCBI Taxonomy" id="1586634"/>
    <lineage>
        <taxon>Eukaryota</taxon>
        <taxon>Metazoa</taxon>
        <taxon>Ecdysozoa</taxon>
        <taxon>Arthropoda</taxon>
        <taxon>Hexapoda</taxon>
        <taxon>Insecta</taxon>
        <taxon>Pterygota</taxon>
        <taxon>Neoptera</taxon>
        <taxon>Endopterygota</taxon>
        <taxon>Coleoptera</taxon>
        <taxon>Polyphaga</taxon>
        <taxon>Cucujiformia</taxon>
        <taxon>Chrysomeloidea</taxon>
        <taxon>Cerambycidae</taxon>
        <taxon>Lepturinae</taxon>
        <taxon>Rhagiini</taxon>
        <taxon>Rhamnusium</taxon>
    </lineage>
</organism>
<gene>
    <name evidence="10" type="ORF">NQ314_018232</name>
</gene>
<feature type="domain" description="AAR2 C-terminal" evidence="9">
    <location>
        <begin position="53"/>
        <end position="205"/>
    </location>
</feature>
<evidence type="ECO:0000256" key="8">
    <source>
        <dbReference type="ARBA" id="ARBA00047009"/>
    </source>
</evidence>
<dbReference type="AlphaFoldDB" id="A0AAV8WRT7"/>
<dbReference type="Proteomes" id="UP001162156">
    <property type="component" value="Unassembled WGS sequence"/>
</dbReference>
<sequence length="223" mass="26091">MQIDQELKRTKIVHLAVLAFQVKIQKRSRLSDNAEEDLLPNLKPKEGTELRLTAFPENNYPEHSTPSEITQHCLDSSYVFDTMIACYQRPDDLLGELEFSYICFLVGHSLEAFEHWKKMFSLFCSCDVAIKKYRKLYDLFISLIEIQINEIPEDFLADIVTNNNFVYIKLRNLFRVVQNSDIDGQLKTKVDRFKNTLTEQYQWDFGHLDSDEEDEAPVVVDIP</sequence>
<accession>A0AAV8WRT7</accession>
<evidence type="ECO:0000259" key="9">
    <source>
        <dbReference type="Pfam" id="PF05282"/>
    </source>
</evidence>
<keyword evidence="5" id="KW-0747">Spliceosome</keyword>
<name>A0AAV8WRT7_9CUCU</name>